<evidence type="ECO:0000313" key="2">
    <source>
        <dbReference type="Proteomes" id="UP000242219"/>
    </source>
</evidence>
<dbReference type="EMBL" id="MJUW02000056">
    <property type="protein sequence ID" value="OQD46129.1"/>
    <property type="molecule type" value="Genomic_DNA"/>
</dbReference>
<evidence type="ECO:0000313" key="1">
    <source>
        <dbReference type="EMBL" id="OQD46129.1"/>
    </source>
</evidence>
<dbReference type="Pfam" id="PF06074">
    <property type="entry name" value="Portal_Mu"/>
    <property type="match status" value="1"/>
</dbReference>
<accession>A0A1V6M155</accession>
<dbReference type="InterPro" id="IPR009279">
    <property type="entry name" value="Portal_Mu"/>
</dbReference>
<keyword evidence="2" id="KW-1185">Reference proteome</keyword>
<gene>
    <name evidence="1" type="ORF">BIY37_04730</name>
</gene>
<comment type="caution">
    <text evidence="1">The sequence shown here is derived from an EMBL/GenBank/DDBJ whole genome shotgun (WGS) entry which is preliminary data.</text>
</comment>
<sequence length="524" mass="59494">MKKPITDEITTIRNDIVMDYIGRTALNPDSLLRLEGSGKGIEVYEDLLRDSEVSSALQTRKLAVVGKEWEIIPASDDPEDVKIADFVKDVFLGFGYDDTRRSLLSGIVLGYKPAEILWEYSEGDVWIKDVVGKASRRFVFGLDGNLRLLTLQNMIEGEELPERKFIVYRNVSDNGSYYGDGLGRNLYWPVWFRKNGIKFWAIFCDKFGSPTAIGKYPPGTPKEQQDKLLDAVEAIQQESGIKIPDTMTIELLEAARTGSINTYETFCAYMDKTISKVLLGHSAATESTPGRLGNEQQSVDIRKDYIKADADSLCECQNKTLIPWLVDYNFPNVKAYPKVWIRTEEEKDLKPLADRDLILVRDLRLPVTKRYFYETYGIPQPEDGDELVEMPQTQPPLFPFVNGERQPPLSPFIKGDLQNQQFGESRCPHCFAGNNSSYQRDRGLFPDQQTIDDTIESLKPADLQKQMEGVLKPIIDMIRSGLDYNKILENLAEAYPDMEDKGLDDMLTRAIFVSELWGKLNAGR</sequence>
<proteinExistence type="predicted"/>
<name>A0A1V6M155_9BACT</name>
<reference evidence="1 2" key="1">
    <citation type="journal article" date="2016" name="Genome Announc.">
        <title>Draft Genome Sequence of the Anaerobic Ammonium-Oxidizing Bacterium 'Candidatus Brocadia sp. 40'.</title>
        <authorList>
            <person name="Ali M."/>
            <person name="Haroon M.F."/>
            <person name="Narita Y."/>
            <person name="Zhang L."/>
            <person name="Rangel Shaw D."/>
            <person name="Okabe S."/>
            <person name="Saikaly P.E."/>
        </authorList>
    </citation>
    <scope>NUCLEOTIDE SEQUENCE [LARGE SCALE GENOMIC DNA]</scope>
    <source>
        <strain evidence="1 2">40</strain>
    </source>
</reference>
<organism evidence="1 2">
    <name type="scientific">Candidatus Brocadia sapporoensis</name>
    <dbReference type="NCBI Taxonomy" id="392547"/>
    <lineage>
        <taxon>Bacteria</taxon>
        <taxon>Pseudomonadati</taxon>
        <taxon>Planctomycetota</taxon>
        <taxon>Candidatus Brocadiia</taxon>
        <taxon>Candidatus Brocadiales</taxon>
        <taxon>Candidatus Brocadiaceae</taxon>
        <taxon>Candidatus Brocadia</taxon>
    </lineage>
</organism>
<dbReference type="Proteomes" id="UP000242219">
    <property type="component" value="Unassembled WGS sequence"/>
</dbReference>
<dbReference type="AlphaFoldDB" id="A0A1V6M155"/>
<evidence type="ECO:0008006" key="3">
    <source>
        <dbReference type="Google" id="ProtNLM"/>
    </source>
</evidence>
<dbReference type="RefSeq" id="WP_070066673.1">
    <property type="nucleotide sequence ID" value="NZ_MJUW02000056.1"/>
</dbReference>
<protein>
    <recommendedName>
        <fullName evidence="3">Portal protein</fullName>
    </recommendedName>
</protein>